<dbReference type="KEGG" id="mshg:MSG_01773"/>
<protein>
    <submittedName>
        <fullName evidence="2">Uncharacterized protein</fullName>
    </submittedName>
</protein>
<feature type="region of interest" description="Disordered" evidence="1">
    <location>
        <begin position="207"/>
        <end position="228"/>
    </location>
</feature>
<proteinExistence type="predicted"/>
<feature type="compositionally biased region" description="Basic and acidic residues" evidence="1">
    <location>
        <begin position="164"/>
        <end position="181"/>
    </location>
</feature>
<dbReference type="RefSeq" id="WP_096438854.1">
    <property type="nucleotide sequence ID" value="NZ_AP018164.1"/>
</dbReference>
<dbReference type="OrthoDB" id="4705329at2"/>
<feature type="compositionally biased region" description="Basic and acidic residues" evidence="1">
    <location>
        <begin position="211"/>
        <end position="228"/>
    </location>
</feature>
<gene>
    <name evidence="2" type="ORF">MSG_01773</name>
</gene>
<dbReference type="AlphaFoldDB" id="A0A1Z4EG72"/>
<evidence type="ECO:0000313" key="3">
    <source>
        <dbReference type="Proteomes" id="UP000217736"/>
    </source>
</evidence>
<evidence type="ECO:0000313" key="2">
    <source>
        <dbReference type="EMBL" id="BAX91926.1"/>
    </source>
</evidence>
<accession>A0A1Z4EG72</accession>
<sequence length="228" mass="25567">MITEPAWAFTRKFMGYDAAAVDAHIEMLNTKQNLLINDVQSLRARLKESGDEAAALRKEVAALTDTSPSPRAVQQRMAKMLRRAVDEIAEMQAEARAEAEALIADAEAEAAEAHRKRDEVLADIATQQKAREAEYQETRTALEAELAGLRSDAQQAREQLLAEARQRADRDREEARRAVDEASRRRIQILEQLMGVYRDLESVPHALQAARQEHQNPTDADDRNVKAG</sequence>
<feature type="region of interest" description="Disordered" evidence="1">
    <location>
        <begin position="158"/>
        <end position="181"/>
    </location>
</feature>
<dbReference type="Proteomes" id="UP000217736">
    <property type="component" value="Chromosome"/>
</dbReference>
<keyword evidence="3" id="KW-1185">Reference proteome</keyword>
<dbReference type="EMBL" id="AP018164">
    <property type="protein sequence ID" value="BAX91926.1"/>
    <property type="molecule type" value="Genomic_DNA"/>
</dbReference>
<name>A0A1Z4EG72_9MYCO</name>
<organism evidence="2 3">
    <name type="scientific">Mycobacterium shigaense</name>
    <dbReference type="NCBI Taxonomy" id="722731"/>
    <lineage>
        <taxon>Bacteria</taxon>
        <taxon>Bacillati</taxon>
        <taxon>Actinomycetota</taxon>
        <taxon>Actinomycetes</taxon>
        <taxon>Mycobacteriales</taxon>
        <taxon>Mycobacteriaceae</taxon>
        <taxon>Mycobacterium</taxon>
        <taxon>Mycobacterium simiae complex</taxon>
    </lineage>
</organism>
<reference evidence="3" key="1">
    <citation type="submission" date="2017-06" db="EMBL/GenBank/DDBJ databases">
        <title>Complete Genome Sequence of Mycobacterium shigaense.</title>
        <authorList>
            <person name="Fukano H."/>
            <person name="Yoshida M."/>
            <person name="Kazumi Y."/>
            <person name="Ogura Y."/>
            <person name="Mitarai S."/>
            <person name="Hayashi T."/>
            <person name="Hoshino Y."/>
        </authorList>
    </citation>
    <scope>NUCLEOTIDE SEQUENCE [LARGE SCALE GENOMIC DNA]</scope>
    <source>
        <strain evidence="3">UN-152</strain>
    </source>
</reference>
<evidence type="ECO:0000256" key="1">
    <source>
        <dbReference type="SAM" id="MobiDB-lite"/>
    </source>
</evidence>